<keyword evidence="3" id="KW-0808">Transferase</keyword>
<evidence type="ECO:0000256" key="4">
    <source>
        <dbReference type="ARBA" id="ARBA00023098"/>
    </source>
</evidence>
<name>A0ABP7RCT4_9PSEU</name>
<reference evidence="9" key="1">
    <citation type="journal article" date="2019" name="Int. J. Syst. Evol. Microbiol.">
        <title>The Global Catalogue of Microorganisms (GCM) 10K type strain sequencing project: providing services to taxonomists for standard genome sequencing and annotation.</title>
        <authorList>
            <consortium name="The Broad Institute Genomics Platform"/>
            <consortium name="The Broad Institute Genome Sequencing Center for Infectious Disease"/>
            <person name="Wu L."/>
            <person name="Ma J."/>
        </authorList>
    </citation>
    <scope>NUCLEOTIDE SEQUENCE [LARGE SCALE GENOMIC DNA]</scope>
    <source>
        <strain evidence="9">JCM 17342</strain>
    </source>
</reference>
<dbReference type="InterPro" id="IPR002123">
    <property type="entry name" value="Plipid/glycerol_acylTrfase"/>
</dbReference>
<comment type="pathway">
    <text evidence="1">Lipid metabolism.</text>
</comment>
<proteinExistence type="predicted"/>
<evidence type="ECO:0000256" key="3">
    <source>
        <dbReference type="ARBA" id="ARBA00022679"/>
    </source>
</evidence>
<keyword evidence="9" id="KW-1185">Reference proteome</keyword>
<feature type="transmembrane region" description="Helical" evidence="6">
    <location>
        <begin position="6"/>
        <end position="27"/>
    </location>
</feature>
<keyword evidence="6" id="KW-1133">Transmembrane helix</keyword>
<evidence type="ECO:0000256" key="6">
    <source>
        <dbReference type="SAM" id="Phobius"/>
    </source>
</evidence>
<gene>
    <name evidence="8" type="ORF">GCM10022247_14490</name>
</gene>
<dbReference type="PANTHER" id="PTHR10434">
    <property type="entry name" value="1-ACYL-SN-GLYCEROL-3-PHOSPHATE ACYLTRANSFERASE"/>
    <property type="match status" value="1"/>
</dbReference>
<dbReference type="SUPFAM" id="SSF69593">
    <property type="entry name" value="Glycerol-3-phosphate (1)-acyltransferase"/>
    <property type="match status" value="1"/>
</dbReference>
<evidence type="ECO:0000256" key="1">
    <source>
        <dbReference type="ARBA" id="ARBA00005189"/>
    </source>
</evidence>
<keyword evidence="4" id="KW-0443">Lipid metabolism</keyword>
<keyword evidence="5 8" id="KW-0012">Acyltransferase</keyword>
<evidence type="ECO:0000313" key="8">
    <source>
        <dbReference type="EMBL" id="GAA3995690.1"/>
    </source>
</evidence>
<dbReference type="CDD" id="cd07989">
    <property type="entry name" value="LPLAT_AGPAT-like"/>
    <property type="match status" value="1"/>
</dbReference>
<dbReference type="Proteomes" id="UP001501747">
    <property type="component" value="Unassembled WGS sequence"/>
</dbReference>
<organism evidence="8 9">
    <name type="scientific">Allokutzneria multivorans</name>
    <dbReference type="NCBI Taxonomy" id="1142134"/>
    <lineage>
        <taxon>Bacteria</taxon>
        <taxon>Bacillati</taxon>
        <taxon>Actinomycetota</taxon>
        <taxon>Actinomycetes</taxon>
        <taxon>Pseudonocardiales</taxon>
        <taxon>Pseudonocardiaceae</taxon>
        <taxon>Allokutzneria</taxon>
    </lineage>
</organism>
<dbReference type="PANTHER" id="PTHR10434:SF64">
    <property type="entry name" value="1-ACYL-SN-GLYCEROL-3-PHOSPHATE ACYLTRANSFERASE-RELATED"/>
    <property type="match status" value="1"/>
</dbReference>
<dbReference type="SMART" id="SM00563">
    <property type="entry name" value="PlsC"/>
    <property type="match status" value="1"/>
</dbReference>
<evidence type="ECO:0000256" key="5">
    <source>
        <dbReference type="ARBA" id="ARBA00023315"/>
    </source>
</evidence>
<dbReference type="GO" id="GO:0016746">
    <property type="term" value="F:acyltransferase activity"/>
    <property type="evidence" value="ECO:0007669"/>
    <property type="project" value="UniProtKB-KW"/>
</dbReference>
<evidence type="ECO:0000259" key="7">
    <source>
        <dbReference type="SMART" id="SM00563"/>
    </source>
</evidence>
<comment type="caution">
    <text evidence="8">The sequence shown here is derived from an EMBL/GenBank/DDBJ whole genome shotgun (WGS) entry which is preliminary data.</text>
</comment>
<evidence type="ECO:0000256" key="2">
    <source>
        <dbReference type="ARBA" id="ARBA00022516"/>
    </source>
</evidence>
<keyword evidence="2" id="KW-0444">Lipid biosynthesis</keyword>
<accession>A0ABP7RCT4</accession>
<dbReference type="Pfam" id="PF01553">
    <property type="entry name" value="Acyltransferase"/>
    <property type="match status" value="1"/>
</dbReference>
<feature type="domain" description="Phospholipid/glycerol acyltransferase" evidence="7">
    <location>
        <begin position="55"/>
        <end position="167"/>
    </location>
</feature>
<protein>
    <submittedName>
        <fullName evidence="8">Lysophospholipid acyltransferase family protein</fullName>
    </submittedName>
</protein>
<keyword evidence="6" id="KW-0472">Membrane</keyword>
<sequence>MAPLRQALRVVALVVVVLAAPLCLLGGRRWWFRAVLKAVGAKLRIIGEAEKHGGVLVVGNHTSWMDIVAVNAVQPARALAKGEVRDWPVIGALAKRAGTVFVDRAKLSALPATVEELAGVLRGGAAVSVFPEGTTWCGRESGHYKPAAFQAAIDAGVPVRPLALRFVVGGKPTTATAFLGEETFLAALQRTVALRGLEIEVHVLPLIDSGGQTRRSLAVRAEESVRTVAEDRDRAASGCTPHWS</sequence>
<evidence type="ECO:0000313" key="9">
    <source>
        <dbReference type="Proteomes" id="UP001501747"/>
    </source>
</evidence>
<dbReference type="EMBL" id="BAABAL010000005">
    <property type="protein sequence ID" value="GAA3995690.1"/>
    <property type="molecule type" value="Genomic_DNA"/>
</dbReference>
<keyword evidence="6" id="KW-0812">Transmembrane</keyword>